<evidence type="ECO:0000256" key="8">
    <source>
        <dbReference type="ARBA" id="ARBA00022801"/>
    </source>
</evidence>
<evidence type="ECO:0000256" key="7">
    <source>
        <dbReference type="ARBA" id="ARBA00022723"/>
    </source>
</evidence>
<evidence type="ECO:0000256" key="4">
    <source>
        <dbReference type="ARBA" id="ARBA00005533"/>
    </source>
</evidence>
<dbReference type="AlphaFoldDB" id="R1H0A4"/>
<dbReference type="GO" id="GO:0036297">
    <property type="term" value="P:interstrand cross-link repair"/>
    <property type="evidence" value="ECO:0007669"/>
    <property type="project" value="InterPro"/>
</dbReference>
<evidence type="ECO:0000256" key="3">
    <source>
        <dbReference type="ARBA" id="ARBA00001946"/>
    </source>
</evidence>
<evidence type="ECO:0000313" key="12">
    <source>
        <dbReference type="EMBL" id="EOD81843.1"/>
    </source>
</evidence>
<keyword evidence="9" id="KW-0460">Magnesium</keyword>
<comment type="cofactor">
    <cofactor evidence="3">
        <name>Mg(2+)</name>
        <dbReference type="ChEBI" id="CHEBI:18420"/>
    </cofactor>
</comment>
<organism evidence="12 13">
    <name type="scientific">Grimontia indica</name>
    <dbReference type="NCBI Taxonomy" id="1056512"/>
    <lineage>
        <taxon>Bacteria</taxon>
        <taxon>Pseudomonadati</taxon>
        <taxon>Pseudomonadota</taxon>
        <taxon>Gammaproteobacteria</taxon>
        <taxon>Vibrionales</taxon>
        <taxon>Vibrionaceae</taxon>
        <taxon>Grimontia</taxon>
    </lineage>
</organism>
<dbReference type="EMBL" id="ANFM02000001">
    <property type="protein sequence ID" value="EOD81843.1"/>
    <property type="molecule type" value="Genomic_DNA"/>
</dbReference>
<keyword evidence="7" id="KW-0479">Metal-binding</keyword>
<dbReference type="SMART" id="SM00990">
    <property type="entry name" value="VRR_NUC"/>
    <property type="match status" value="1"/>
</dbReference>
<dbReference type="GO" id="GO:0003676">
    <property type="term" value="F:nucleic acid binding"/>
    <property type="evidence" value="ECO:0007669"/>
    <property type="project" value="InterPro"/>
</dbReference>
<comment type="cofactor">
    <cofactor evidence="2">
        <name>Mn(2+)</name>
        <dbReference type="ChEBI" id="CHEBI:29035"/>
    </cofactor>
</comment>
<proteinExistence type="inferred from homology"/>
<dbReference type="InterPro" id="IPR033315">
    <property type="entry name" value="Fan1-like"/>
</dbReference>
<dbReference type="EC" id="3.1.4.1" evidence="5"/>
<keyword evidence="13" id="KW-1185">Reference proteome</keyword>
<dbReference type="Gene3D" id="3.40.1350.10">
    <property type="match status" value="1"/>
</dbReference>
<keyword evidence="10" id="KW-0464">Manganese</keyword>
<comment type="catalytic activity">
    <reaction evidence="1">
        <text>Hydrolytically removes 5'-nucleotides successively from the 3'-hydroxy termini of 3'-hydroxy-terminated oligonucleotides.</text>
        <dbReference type="EC" id="3.1.4.1"/>
    </reaction>
</comment>
<dbReference type="Proteomes" id="UP000011223">
    <property type="component" value="Unassembled WGS sequence"/>
</dbReference>
<accession>R1H0A4</accession>
<gene>
    <name evidence="12" type="ORF">D515_00001</name>
</gene>
<protein>
    <recommendedName>
        <fullName evidence="5">phosphodiesterase I</fullName>
        <ecNumber evidence="5">3.1.4.1</ecNumber>
    </recommendedName>
</protein>
<comment type="caution">
    <text evidence="12">The sequence shown here is derived from an EMBL/GenBank/DDBJ whole genome shotgun (WGS) entry which is preliminary data.</text>
</comment>
<dbReference type="GO" id="GO:0004519">
    <property type="term" value="F:endonuclease activity"/>
    <property type="evidence" value="ECO:0007669"/>
    <property type="project" value="UniProtKB-KW"/>
</dbReference>
<dbReference type="Pfam" id="PF21315">
    <property type="entry name" value="FAN1_HTH"/>
    <property type="match status" value="1"/>
</dbReference>
<evidence type="ECO:0000259" key="11">
    <source>
        <dbReference type="SMART" id="SM00990"/>
    </source>
</evidence>
<dbReference type="eggNOG" id="COG2176">
    <property type="taxonomic scope" value="Bacteria"/>
</dbReference>
<evidence type="ECO:0000256" key="1">
    <source>
        <dbReference type="ARBA" id="ARBA00000983"/>
    </source>
</evidence>
<comment type="similarity">
    <text evidence="4">Belongs to the FAN1 family.</text>
</comment>
<keyword evidence="6" id="KW-0540">Nuclease</keyword>
<reference evidence="12 13" key="1">
    <citation type="journal article" date="2014" name="PLoS ONE">
        <title>Grimontia indica AK16(T), sp. nov., Isolated from a Seawater Sample Reports the Presence of Pathogenic Genes Similar to Vibrio Genus.</title>
        <authorList>
            <person name="Singh A."/>
            <person name="Vaidya B."/>
            <person name="Khatri I."/>
            <person name="Srinivas T.N."/>
            <person name="Subramanian S."/>
            <person name="Korpole S."/>
            <person name="Pinnaka A.K."/>
        </authorList>
    </citation>
    <scope>NUCLEOTIDE SEQUENCE [LARGE SCALE GENOMIC DNA]</scope>
    <source>
        <strain evidence="12 13">AK16</strain>
    </source>
</reference>
<evidence type="ECO:0000256" key="10">
    <source>
        <dbReference type="ARBA" id="ARBA00023211"/>
    </source>
</evidence>
<keyword evidence="8" id="KW-0378">Hydrolase</keyword>
<dbReference type="GO" id="GO:0046872">
    <property type="term" value="F:metal ion binding"/>
    <property type="evidence" value="ECO:0007669"/>
    <property type="project" value="UniProtKB-KW"/>
</dbReference>
<sequence length="547" mass="62735">MSPLTTPPVLPPHYYLDNFLSIVDVVSTRYSDLLTETETHWLTAFSALPKNAQLLLVRLLTRKGDWFRCDKLVYPEIPDIESATTRLSEEGFLIETTQPPFEIVAKLMTKAELLSLYCHLSIKATLRKPEIIATIVENNEEAVPPLPTRFLCLKHDVLPVFLLLYFGNSRQDLSQFVLNDLGIYRFENVQLRPEDRLFTSRKQIADWLFLSSLADLYWEYTEAKEVTSALKVSQQLPEKPFWPPLTRKWERLANKLAREFERQKDEGSAQHLFSQSSLPPARERLARIAIKQTRFEDAAAIVTDMLTAPKNEDEADVAARIARQLAKKTDCPSPEKAGEAFGSEHITLVLNERVELESARHYAQQGWQVWYCENSLLNALFGLLLWDIIFAPVPGAFLNPFQRAPRDMYSTDFTTARREMIKQRFEALEQGEYDLLAVYDAKFGITNEWVNWSWAERDMIEAALSTLSSTQIIACIKRILFDAKSNRAGHPDLFMVKEGKCQFVEVKGPGDKLQHHQVRWLNFFATHGLSAHTLYVSADLPKQPVDL</sequence>
<evidence type="ECO:0000256" key="6">
    <source>
        <dbReference type="ARBA" id="ARBA00022722"/>
    </source>
</evidence>
<evidence type="ECO:0000256" key="9">
    <source>
        <dbReference type="ARBA" id="ARBA00022842"/>
    </source>
</evidence>
<name>R1H0A4_9GAMM</name>
<evidence type="ECO:0000256" key="5">
    <source>
        <dbReference type="ARBA" id="ARBA00012029"/>
    </source>
</evidence>
<dbReference type="PANTHER" id="PTHR15749:SF4">
    <property type="entry name" value="FANCONI-ASSOCIATED NUCLEASE 1"/>
    <property type="match status" value="1"/>
</dbReference>
<dbReference type="RefSeq" id="WP_002534989.1">
    <property type="nucleotide sequence ID" value="NZ_ANFM02000001.1"/>
</dbReference>
<dbReference type="InterPro" id="IPR011856">
    <property type="entry name" value="tRNA_endonuc-like_dom_sf"/>
</dbReference>
<evidence type="ECO:0000256" key="2">
    <source>
        <dbReference type="ARBA" id="ARBA00001936"/>
    </source>
</evidence>
<dbReference type="InterPro" id="IPR049125">
    <property type="entry name" value="FAN1-like_WH"/>
</dbReference>
<dbReference type="Pfam" id="PF08774">
    <property type="entry name" value="VRR_NUC"/>
    <property type="match status" value="1"/>
</dbReference>
<dbReference type="PANTHER" id="PTHR15749">
    <property type="entry name" value="FANCONI-ASSOCIATED NUCLEASE 1"/>
    <property type="match status" value="1"/>
</dbReference>
<evidence type="ECO:0000313" key="13">
    <source>
        <dbReference type="Proteomes" id="UP000011223"/>
    </source>
</evidence>
<dbReference type="InterPro" id="IPR014883">
    <property type="entry name" value="VRR_NUC"/>
</dbReference>
<feature type="domain" description="VRR-NUC" evidence="11">
    <location>
        <begin position="430"/>
        <end position="538"/>
    </location>
</feature>
<dbReference type="GO" id="GO:0004528">
    <property type="term" value="F:phosphodiesterase I activity"/>
    <property type="evidence" value="ECO:0007669"/>
    <property type="project" value="UniProtKB-EC"/>
</dbReference>